<dbReference type="Pfam" id="PF00264">
    <property type="entry name" value="Tyrosinase"/>
    <property type="match status" value="1"/>
</dbReference>
<evidence type="ECO:0000313" key="7">
    <source>
        <dbReference type="Proteomes" id="UP001465976"/>
    </source>
</evidence>
<feature type="domain" description="Tyrosinase copper-binding" evidence="5">
    <location>
        <begin position="260"/>
        <end position="271"/>
    </location>
</feature>
<evidence type="ECO:0000256" key="2">
    <source>
        <dbReference type="ARBA" id="ARBA00023008"/>
    </source>
</evidence>
<dbReference type="InterPro" id="IPR050316">
    <property type="entry name" value="Tyrosinase/Hemocyanin"/>
</dbReference>
<dbReference type="SUPFAM" id="SSF48056">
    <property type="entry name" value="Di-copper centre-containing domain"/>
    <property type="match status" value="1"/>
</dbReference>
<reference evidence="6 7" key="1">
    <citation type="submission" date="2024-02" db="EMBL/GenBank/DDBJ databases">
        <title>A draft genome for the cacao thread blight pathogen Marasmius crinis-equi.</title>
        <authorList>
            <person name="Cohen S.P."/>
            <person name="Baruah I.K."/>
            <person name="Amoako-Attah I."/>
            <person name="Bukari Y."/>
            <person name="Meinhardt L.W."/>
            <person name="Bailey B.A."/>
        </authorList>
    </citation>
    <scope>NUCLEOTIDE SEQUENCE [LARGE SCALE GENOMIC DNA]</scope>
    <source>
        <strain evidence="6 7">GH-76</strain>
    </source>
</reference>
<proteinExistence type="predicted"/>
<organism evidence="6 7">
    <name type="scientific">Marasmius crinis-equi</name>
    <dbReference type="NCBI Taxonomy" id="585013"/>
    <lineage>
        <taxon>Eukaryota</taxon>
        <taxon>Fungi</taxon>
        <taxon>Dikarya</taxon>
        <taxon>Basidiomycota</taxon>
        <taxon>Agaricomycotina</taxon>
        <taxon>Agaricomycetes</taxon>
        <taxon>Agaricomycetidae</taxon>
        <taxon>Agaricales</taxon>
        <taxon>Marasmiineae</taxon>
        <taxon>Marasmiaceae</taxon>
        <taxon>Marasmius</taxon>
    </lineage>
</organism>
<comment type="caution">
    <text evidence="6">The sequence shown here is derived from an EMBL/GenBank/DDBJ whole genome shotgun (WGS) entry which is preliminary data.</text>
</comment>
<dbReference type="Gene3D" id="1.10.1280.10">
    <property type="entry name" value="Di-copper center containing domain from catechol oxidase"/>
    <property type="match status" value="1"/>
</dbReference>
<evidence type="ECO:0000259" key="5">
    <source>
        <dbReference type="PROSITE" id="PS00498"/>
    </source>
</evidence>
<feature type="chain" id="PRO_5047404274" description="Tyrosinase copper-binding domain-containing protein" evidence="3">
    <location>
        <begin position="25"/>
        <end position="339"/>
    </location>
</feature>
<feature type="signal peptide" evidence="3">
    <location>
        <begin position="1"/>
        <end position="24"/>
    </location>
</feature>
<evidence type="ECO:0000256" key="3">
    <source>
        <dbReference type="SAM" id="SignalP"/>
    </source>
</evidence>
<gene>
    <name evidence="6" type="ORF">V5O48_005944</name>
</gene>
<accession>A0ABR3FKW4</accession>
<evidence type="ECO:0000313" key="6">
    <source>
        <dbReference type="EMBL" id="KAL0576037.1"/>
    </source>
</evidence>
<keyword evidence="1" id="KW-0479">Metal-binding</keyword>
<keyword evidence="3" id="KW-0732">Signal</keyword>
<sequence length="339" mass="38100">MYFSAGIAGLATLLITFLPNAVYAQDQNTCTSPSVRKEWRQLSDAEKDGFHQANICLLNKPQTRYPNEGAVVTRLDDLTWTHTELANVIHNVANFLPWHRLLVNEHEKLLRECGYTGPYPYWDWTIDADADTVPTSPIWDPTHGFGGNGVATGNSTEGFKKCVTDGPYANLVLHVGSPTTLAAENLPHCLIREFNNNQRDSNGEWVVGDMRKRSYDSAVMEKIYAQEGYFSFEYALEQGPHGALHNLIGGDMRPHDAPNDPIFYMHHANIDRVWAKWQGDNATRLHDYRGFNDVRQTQPASINDTMPTLNLLDGEVTVRDYMNTKGGPLCYEYSDSSSA</sequence>
<dbReference type="InterPro" id="IPR002227">
    <property type="entry name" value="Tyrosinase_Cu-bd"/>
</dbReference>
<keyword evidence="2" id="KW-0186">Copper</keyword>
<feature type="domain" description="Tyrosinase copper-binding" evidence="4">
    <location>
        <begin position="90"/>
        <end position="107"/>
    </location>
</feature>
<dbReference type="PROSITE" id="PS00498">
    <property type="entry name" value="TYROSINASE_2"/>
    <property type="match status" value="1"/>
</dbReference>
<name>A0ABR3FKW4_9AGAR</name>
<keyword evidence="7" id="KW-1185">Reference proteome</keyword>
<evidence type="ECO:0000256" key="1">
    <source>
        <dbReference type="ARBA" id="ARBA00022723"/>
    </source>
</evidence>
<evidence type="ECO:0000259" key="4">
    <source>
        <dbReference type="PROSITE" id="PS00497"/>
    </source>
</evidence>
<protein>
    <recommendedName>
        <fullName evidence="4 5">Tyrosinase copper-binding domain-containing protein</fullName>
    </recommendedName>
</protein>
<dbReference type="PANTHER" id="PTHR11474">
    <property type="entry name" value="TYROSINASE FAMILY MEMBER"/>
    <property type="match status" value="1"/>
</dbReference>
<dbReference type="EMBL" id="JBAHYK010000252">
    <property type="protein sequence ID" value="KAL0576037.1"/>
    <property type="molecule type" value="Genomic_DNA"/>
</dbReference>
<dbReference type="PRINTS" id="PR00092">
    <property type="entry name" value="TYROSINASE"/>
</dbReference>
<dbReference type="PANTHER" id="PTHR11474:SF126">
    <property type="entry name" value="TYROSINASE-LIKE PROTEIN TYR-1-RELATED"/>
    <property type="match status" value="1"/>
</dbReference>
<dbReference type="InterPro" id="IPR008922">
    <property type="entry name" value="Di-copper_centre_dom_sf"/>
</dbReference>
<dbReference type="Proteomes" id="UP001465976">
    <property type="component" value="Unassembled WGS sequence"/>
</dbReference>
<dbReference type="PROSITE" id="PS00497">
    <property type="entry name" value="TYROSINASE_1"/>
    <property type="match status" value="1"/>
</dbReference>